<feature type="transmembrane region" description="Helical" evidence="5">
    <location>
        <begin position="243"/>
        <end position="267"/>
    </location>
</feature>
<feature type="transmembrane region" description="Helical" evidence="5">
    <location>
        <begin position="339"/>
        <end position="356"/>
    </location>
</feature>
<feature type="domain" description="G-protein coupled receptors family 1 profile" evidence="6">
    <location>
        <begin position="80"/>
        <end position="352"/>
    </location>
</feature>
<feature type="transmembrane region" description="Helical" evidence="5">
    <location>
        <begin position="288"/>
        <end position="309"/>
    </location>
</feature>
<organism evidence="7 8">
    <name type="scientific">Batillaria attramentaria</name>
    <dbReference type="NCBI Taxonomy" id="370345"/>
    <lineage>
        <taxon>Eukaryota</taxon>
        <taxon>Metazoa</taxon>
        <taxon>Spiralia</taxon>
        <taxon>Lophotrochozoa</taxon>
        <taxon>Mollusca</taxon>
        <taxon>Gastropoda</taxon>
        <taxon>Caenogastropoda</taxon>
        <taxon>Sorbeoconcha</taxon>
        <taxon>Cerithioidea</taxon>
        <taxon>Batillariidae</taxon>
        <taxon>Batillaria</taxon>
    </lineage>
</organism>
<proteinExistence type="predicted"/>
<evidence type="ECO:0000256" key="4">
    <source>
        <dbReference type="ARBA" id="ARBA00023136"/>
    </source>
</evidence>
<dbReference type="Gene3D" id="1.20.1070.10">
    <property type="entry name" value="Rhodopsin 7-helix transmembrane proteins"/>
    <property type="match status" value="1"/>
</dbReference>
<evidence type="ECO:0000256" key="3">
    <source>
        <dbReference type="ARBA" id="ARBA00022989"/>
    </source>
</evidence>
<keyword evidence="8" id="KW-1185">Reference proteome</keyword>
<evidence type="ECO:0000256" key="1">
    <source>
        <dbReference type="ARBA" id="ARBA00004370"/>
    </source>
</evidence>
<dbReference type="GO" id="GO:0016020">
    <property type="term" value="C:membrane"/>
    <property type="evidence" value="ECO:0007669"/>
    <property type="project" value="UniProtKB-SubCell"/>
</dbReference>
<feature type="transmembrane region" description="Helical" evidence="5">
    <location>
        <begin position="140"/>
        <end position="163"/>
    </location>
</feature>
<name>A0ABD0KX92_9CAEN</name>
<keyword evidence="2 5" id="KW-0812">Transmembrane</keyword>
<dbReference type="InterPro" id="IPR019427">
    <property type="entry name" value="7TM_GPCR_serpentine_rcpt_Srw"/>
</dbReference>
<keyword evidence="4 5" id="KW-0472">Membrane</keyword>
<comment type="subcellular location">
    <subcellularLocation>
        <location evidence="1">Membrane</location>
    </subcellularLocation>
</comment>
<feature type="transmembrane region" description="Helical" evidence="5">
    <location>
        <begin position="101"/>
        <end position="120"/>
    </location>
</feature>
<accession>A0ABD0KX92</accession>
<evidence type="ECO:0000256" key="5">
    <source>
        <dbReference type="SAM" id="Phobius"/>
    </source>
</evidence>
<feature type="transmembrane region" description="Helical" evidence="5">
    <location>
        <begin position="184"/>
        <end position="209"/>
    </location>
</feature>
<evidence type="ECO:0000259" key="6">
    <source>
        <dbReference type="PROSITE" id="PS50262"/>
    </source>
</evidence>
<dbReference type="EMBL" id="JACVVK020000111">
    <property type="protein sequence ID" value="KAK7491773.1"/>
    <property type="molecule type" value="Genomic_DNA"/>
</dbReference>
<sequence>MSTEGTTEITEITSWIEDDHLGNRSNVSAPEGCITLQLRAFEFIPWDNPDNLMSYRTEKLFDVIVAAGFLYVLFLVSAPTNIISMIAFYKQGIKERINLCLFAQSFADLVYMTFNFLLYADRLYFEIKNGSRRVVMAEIMLNNYLVGLYGFSWASGFMAMIIASERCFCVVSPFRSQRILRTRTMAVIIVAAFVILVGGFFVVGVRWSIACLFNPLTQATSYEVYPREWYIQHKELVDYLDGFYGLILPCIYVLVVTVTTVVTVVKITNITSWREKTSSANASTREIALTRMLIGTSILFLVCSVSHVVTRIMILFVPDFSIGGRYSNTFNFMSSVNELFTYINSSVNFFIYYSMGSKYKETVRRMFGRSSETKSIPDVTQSINISKTEA</sequence>
<evidence type="ECO:0000313" key="8">
    <source>
        <dbReference type="Proteomes" id="UP001519460"/>
    </source>
</evidence>
<dbReference type="SUPFAM" id="SSF81321">
    <property type="entry name" value="Family A G protein-coupled receptor-like"/>
    <property type="match status" value="1"/>
</dbReference>
<dbReference type="PROSITE" id="PS50262">
    <property type="entry name" value="G_PROTEIN_RECEP_F1_2"/>
    <property type="match status" value="1"/>
</dbReference>
<evidence type="ECO:0000256" key="2">
    <source>
        <dbReference type="ARBA" id="ARBA00022692"/>
    </source>
</evidence>
<feature type="transmembrane region" description="Helical" evidence="5">
    <location>
        <begin position="63"/>
        <end position="89"/>
    </location>
</feature>
<dbReference type="AlphaFoldDB" id="A0ABD0KX92"/>
<gene>
    <name evidence="7" type="ORF">BaRGS_00017029</name>
</gene>
<dbReference type="PANTHER" id="PTHR46641:SF18">
    <property type="entry name" value="G-PROTEIN COUPLED RECEPTORS FAMILY 1 PROFILE DOMAIN-CONTAINING PROTEIN"/>
    <property type="match status" value="1"/>
</dbReference>
<dbReference type="PANTHER" id="PTHR46641">
    <property type="entry name" value="FMRFAMIDE RECEPTOR-RELATED"/>
    <property type="match status" value="1"/>
</dbReference>
<keyword evidence="3 5" id="KW-1133">Transmembrane helix</keyword>
<reference evidence="7 8" key="1">
    <citation type="journal article" date="2023" name="Sci. Data">
        <title>Genome assembly of the Korean intertidal mud-creeper Batillaria attramentaria.</title>
        <authorList>
            <person name="Patra A.K."/>
            <person name="Ho P.T."/>
            <person name="Jun S."/>
            <person name="Lee S.J."/>
            <person name="Kim Y."/>
            <person name="Won Y.J."/>
        </authorList>
    </citation>
    <scope>NUCLEOTIDE SEQUENCE [LARGE SCALE GENOMIC DNA]</scope>
    <source>
        <strain evidence="7">Wonlab-2016</strain>
    </source>
</reference>
<dbReference type="Pfam" id="PF10324">
    <property type="entry name" value="7TM_GPCR_Srw"/>
    <property type="match status" value="1"/>
</dbReference>
<dbReference type="InterPro" id="IPR052954">
    <property type="entry name" value="GPCR-Ligand_Int"/>
</dbReference>
<dbReference type="PROSITE" id="PS00237">
    <property type="entry name" value="G_PROTEIN_RECEP_F1_1"/>
    <property type="match status" value="1"/>
</dbReference>
<dbReference type="SMART" id="SM01381">
    <property type="entry name" value="7TM_GPCR_Srsx"/>
    <property type="match status" value="1"/>
</dbReference>
<comment type="caution">
    <text evidence="7">The sequence shown here is derived from an EMBL/GenBank/DDBJ whole genome shotgun (WGS) entry which is preliminary data.</text>
</comment>
<protein>
    <recommendedName>
        <fullName evidence="6">G-protein coupled receptors family 1 profile domain-containing protein</fullName>
    </recommendedName>
</protein>
<dbReference type="InterPro" id="IPR000276">
    <property type="entry name" value="GPCR_Rhodpsn"/>
</dbReference>
<dbReference type="Proteomes" id="UP001519460">
    <property type="component" value="Unassembled WGS sequence"/>
</dbReference>
<evidence type="ECO:0000313" key="7">
    <source>
        <dbReference type="EMBL" id="KAK7491773.1"/>
    </source>
</evidence>
<dbReference type="InterPro" id="IPR017452">
    <property type="entry name" value="GPCR_Rhodpsn_7TM"/>
</dbReference>